<keyword evidence="6" id="KW-0418">Kinase</keyword>
<dbReference type="InterPro" id="IPR036890">
    <property type="entry name" value="HATPase_C_sf"/>
</dbReference>
<dbReference type="InterPro" id="IPR005467">
    <property type="entry name" value="His_kinase_dom"/>
</dbReference>
<keyword evidence="5" id="KW-0547">Nucleotide-binding</keyword>
<dbReference type="InterPro" id="IPR003661">
    <property type="entry name" value="HisK_dim/P_dom"/>
</dbReference>
<evidence type="ECO:0000256" key="8">
    <source>
        <dbReference type="ARBA" id="ARBA00023012"/>
    </source>
</evidence>
<dbReference type="SMART" id="SM00091">
    <property type="entry name" value="PAS"/>
    <property type="match status" value="1"/>
</dbReference>
<dbReference type="Gene3D" id="3.30.450.20">
    <property type="entry name" value="PAS domain"/>
    <property type="match status" value="1"/>
</dbReference>
<dbReference type="PROSITE" id="PS50113">
    <property type="entry name" value="PAC"/>
    <property type="match status" value="1"/>
</dbReference>
<dbReference type="Proteomes" id="UP001461163">
    <property type="component" value="Unassembled WGS sequence"/>
</dbReference>
<dbReference type="PRINTS" id="PR00344">
    <property type="entry name" value="BCTRLSENSOR"/>
</dbReference>
<dbReference type="InterPro" id="IPR000700">
    <property type="entry name" value="PAS-assoc_C"/>
</dbReference>
<dbReference type="EMBL" id="JBBMQS010000004">
    <property type="protein sequence ID" value="MEM5497400.1"/>
    <property type="molecule type" value="Genomic_DNA"/>
</dbReference>
<dbReference type="Gene3D" id="1.10.287.130">
    <property type="match status" value="1"/>
</dbReference>
<dbReference type="SUPFAM" id="SSF47384">
    <property type="entry name" value="Homodimeric domain of signal transducing histidine kinase"/>
    <property type="match status" value="1"/>
</dbReference>
<dbReference type="NCBIfam" id="TIGR00229">
    <property type="entry name" value="sensory_box"/>
    <property type="match status" value="1"/>
</dbReference>
<evidence type="ECO:0000259" key="11">
    <source>
        <dbReference type="PROSITE" id="PS50113"/>
    </source>
</evidence>
<evidence type="ECO:0000256" key="3">
    <source>
        <dbReference type="ARBA" id="ARBA00022553"/>
    </source>
</evidence>
<organism evidence="12 13">
    <name type="scientific">Paraglaciecola mesophila</name>
    <dbReference type="NCBI Taxonomy" id="197222"/>
    <lineage>
        <taxon>Bacteria</taxon>
        <taxon>Pseudomonadati</taxon>
        <taxon>Pseudomonadota</taxon>
        <taxon>Gammaproteobacteria</taxon>
        <taxon>Alteromonadales</taxon>
        <taxon>Alteromonadaceae</taxon>
        <taxon>Paraglaciecola</taxon>
    </lineage>
</organism>
<evidence type="ECO:0000313" key="13">
    <source>
        <dbReference type="Proteomes" id="UP001461163"/>
    </source>
</evidence>
<keyword evidence="8" id="KW-0902">Two-component regulatory system</keyword>
<feature type="domain" description="PAC" evidence="11">
    <location>
        <begin position="94"/>
        <end position="144"/>
    </location>
</feature>
<evidence type="ECO:0000256" key="7">
    <source>
        <dbReference type="ARBA" id="ARBA00022840"/>
    </source>
</evidence>
<evidence type="ECO:0000256" key="4">
    <source>
        <dbReference type="ARBA" id="ARBA00022679"/>
    </source>
</evidence>
<dbReference type="RefSeq" id="WP_342881440.1">
    <property type="nucleotide sequence ID" value="NZ_JBBMQS010000004.1"/>
</dbReference>
<sequence length="398" mass="44494">MNSTHKLTNPNQDEADALAKLNAILNATVDAMIIIDHTGTIELFNAAAQRMFGYSVQEVIGKNIKMLMPEPYRKEHDQYLDNYMKTNQARIIGIGREVKACKKDGEIFPIELSVGEVKESSHKQFVGIIRDISDQVQARSDAIANRERLAHVTRLSTMGEMAAGIAHEINQPLSAVSSYAQACKNLLQRENSLADAFQKQKLTDTLEKISNQALRAGEVIRRLREFVKKRNTEREYINFNDLIQDTIDLAKVDTRLLDHGIKLDLCSAPTPCLLIDQVQLQQVLFNLIRNAIDAMEDQPSAPVVIQSKWINEQYLEVSICDIGYGITEENRARLFHPFFTTKTSGMGMGLPICQSIIQSHGGELKHSAGSPQGSIFSFTLPAKPIVNNNTDEVTNNEE</sequence>
<dbReference type="Pfam" id="PF00512">
    <property type="entry name" value="HisKA"/>
    <property type="match status" value="1"/>
</dbReference>
<evidence type="ECO:0000256" key="1">
    <source>
        <dbReference type="ARBA" id="ARBA00000085"/>
    </source>
</evidence>
<keyword evidence="4" id="KW-0808">Transferase</keyword>
<evidence type="ECO:0000256" key="6">
    <source>
        <dbReference type="ARBA" id="ARBA00022777"/>
    </source>
</evidence>
<dbReference type="InterPro" id="IPR036097">
    <property type="entry name" value="HisK_dim/P_sf"/>
</dbReference>
<dbReference type="CDD" id="cd00130">
    <property type="entry name" value="PAS"/>
    <property type="match status" value="1"/>
</dbReference>
<protein>
    <recommendedName>
        <fullName evidence="2">histidine kinase</fullName>
        <ecNumber evidence="2">2.7.13.3</ecNumber>
    </recommendedName>
</protein>
<name>A0ABU9SU47_9ALTE</name>
<dbReference type="EC" id="2.7.13.3" evidence="2"/>
<comment type="caution">
    <text evidence="12">The sequence shown here is derived from an EMBL/GenBank/DDBJ whole genome shotgun (WGS) entry which is preliminary data.</text>
</comment>
<keyword evidence="3" id="KW-0597">Phosphoprotein</keyword>
<feature type="domain" description="Histidine kinase" evidence="9">
    <location>
        <begin position="164"/>
        <end position="384"/>
    </location>
</feature>
<evidence type="ECO:0000313" key="12">
    <source>
        <dbReference type="EMBL" id="MEM5497400.1"/>
    </source>
</evidence>
<dbReference type="SMART" id="SM00388">
    <property type="entry name" value="HisKA"/>
    <property type="match status" value="1"/>
</dbReference>
<dbReference type="SUPFAM" id="SSF55874">
    <property type="entry name" value="ATPase domain of HSP90 chaperone/DNA topoisomerase II/histidine kinase"/>
    <property type="match status" value="1"/>
</dbReference>
<dbReference type="InterPro" id="IPR003594">
    <property type="entry name" value="HATPase_dom"/>
</dbReference>
<dbReference type="InterPro" id="IPR000014">
    <property type="entry name" value="PAS"/>
</dbReference>
<dbReference type="SUPFAM" id="SSF55785">
    <property type="entry name" value="PYP-like sensor domain (PAS domain)"/>
    <property type="match status" value="1"/>
</dbReference>
<evidence type="ECO:0000259" key="9">
    <source>
        <dbReference type="PROSITE" id="PS50109"/>
    </source>
</evidence>
<accession>A0ABU9SU47</accession>
<dbReference type="InterPro" id="IPR013767">
    <property type="entry name" value="PAS_fold"/>
</dbReference>
<evidence type="ECO:0000256" key="5">
    <source>
        <dbReference type="ARBA" id="ARBA00022741"/>
    </source>
</evidence>
<gene>
    <name evidence="12" type="ORF">WNY77_08360</name>
</gene>
<dbReference type="PROSITE" id="PS50112">
    <property type="entry name" value="PAS"/>
    <property type="match status" value="1"/>
</dbReference>
<dbReference type="PANTHER" id="PTHR43065:SF10">
    <property type="entry name" value="PEROXIDE STRESS-ACTIVATED HISTIDINE KINASE MAK3"/>
    <property type="match status" value="1"/>
</dbReference>
<keyword evidence="13" id="KW-1185">Reference proteome</keyword>
<evidence type="ECO:0000259" key="10">
    <source>
        <dbReference type="PROSITE" id="PS50112"/>
    </source>
</evidence>
<dbReference type="Pfam" id="PF00989">
    <property type="entry name" value="PAS"/>
    <property type="match status" value="1"/>
</dbReference>
<dbReference type="Gene3D" id="3.30.565.10">
    <property type="entry name" value="Histidine kinase-like ATPase, C-terminal domain"/>
    <property type="match status" value="1"/>
</dbReference>
<keyword evidence="7" id="KW-0067">ATP-binding</keyword>
<dbReference type="PANTHER" id="PTHR43065">
    <property type="entry name" value="SENSOR HISTIDINE KINASE"/>
    <property type="match status" value="1"/>
</dbReference>
<dbReference type="InterPro" id="IPR035965">
    <property type="entry name" value="PAS-like_dom_sf"/>
</dbReference>
<dbReference type="CDD" id="cd00082">
    <property type="entry name" value="HisKA"/>
    <property type="match status" value="1"/>
</dbReference>
<dbReference type="Pfam" id="PF02518">
    <property type="entry name" value="HATPase_c"/>
    <property type="match status" value="1"/>
</dbReference>
<comment type="catalytic activity">
    <reaction evidence="1">
        <text>ATP + protein L-histidine = ADP + protein N-phospho-L-histidine.</text>
        <dbReference type="EC" id="2.7.13.3"/>
    </reaction>
</comment>
<proteinExistence type="predicted"/>
<evidence type="ECO:0000256" key="2">
    <source>
        <dbReference type="ARBA" id="ARBA00012438"/>
    </source>
</evidence>
<dbReference type="InterPro" id="IPR004358">
    <property type="entry name" value="Sig_transdc_His_kin-like_C"/>
</dbReference>
<reference evidence="12 13" key="1">
    <citation type="submission" date="2024-03" db="EMBL/GenBank/DDBJ databases">
        <title>Community enrichment and isolation of bacterial strains for fucoidan degradation.</title>
        <authorList>
            <person name="Sichert A."/>
        </authorList>
    </citation>
    <scope>NUCLEOTIDE SEQUENCE [LARGE SCALE GENOMIC DNA]</scope>
    <source>
        <strain evidence="12 13">AS12</strain>
    </source>
</reference>
<dbReference type="PROSITE" id="PS50109">
    <property type="entry name" value="HIS_KIN"/>
    <property type="match status" value="1"/>
</dbReference>
<dbReference type="SMART" id="SM00387">
    <property type="entry name" value="HATPase_c"/>
    <property type="match status" value="1"/>
</dbReference>
<feature type="domain" description="PAS" evidence="10">
    <location>
        <begin position="17"/>
        <end position="87"/>
    </location>
</feature>